<protein>
    <recommendedName>
        <fullName evidence="3">Major capsid protein</fullName>
    </recommendedName>
</protein>
<dbReference type="RefSeq" id="WP_248478436.1">
    <property type="nucleotide sequence ID" value="NZ_JALPRF010000003.1"/>
</dbReference>
<accession>A0ABT0HPL8</accession>
<keyword evidence="2" id="KW-1185">Reference proteome</keyword>
<organism evidence="1 2">
    <name type="scientific">Spirosoma liriopis</name>
    <dbReference type="NCBI Taxonomy" id="2937440"/>
    <lineage>
        <taxon>Bacteria</taxon>
        <taxon>Pseudomonadati</taxon>
        <taxon>Bacteroidota</taxon>
        <taxon>Cytophagia</taxon>
        <taxon>Cytophagales</taxon>
        <taxon>Cytophagaceae</taxon>
        <taxon>Spirosoma</taxon>
    </lineage>
</organism>
<sequence>MSLDIRIDGQSVELTAGSSLDMNLVNPHFDYTKIPGSTANLPAFPLSRRNQQIFGYWEQPQVGGILQRRRFERYWGGHLIREAMYVLTEAGPAGYVGQMVEPLGEFFGDWQNESLTELDFGSLPLAGLLNAEINSDGITAAAFPIICNPDFYGTNGPAVNYNGKVNDPSGTGPQTPMILLTWLLKKISQATGTTIDGDFVSHPVFSKLLLYNTRALDSATTVNRHLPTLTVTELLLEIRKLFNLRFDFNFADRRLTIGFWQDAITKAAVVDWSAKAVGKAVKTPEVNTRLQLGYDLDSNDGLMKDKPAIMADYLTPGTPPNFAPLKSRFSTLMTDDIDGRTKAAQIGITAQFSQLGNTFAPRLLFWNGIVAGEPDASPQKGFYSLYWNGEDGLYENHWRELEAMRQTQFYAKQALDLTETDLAGLRWHQKVHINGVDYFVLSVNVSLPIIKPADCLLVAA</sequence>
<comment type="caution">
    <text evidence="1">The sequence shown here is derived from an EMBL/GenBank/DDBJ whole genome shotgun (WGS) entry which is preliminary data.</text>
</comment>
<dbReference type="Proteomes" id="UP001202180">
    <property type="component" value="Unassembled WGS sequence"/>
</dbReference>
<reference evidence="1 2" key="1">
    <citation type="submission" date="2022-04" db="EMBL/GenBank/DDBJ databases">
        <title>Spirosoma sp. strain RP8 genome sequencing and assembly.</title>
        <authorList>
            <person name="Jung Y."/>
        </authorList>
    </citation>
    <scope>NUCLEOTIDE SEQUENCE [LARGE SCALE GENOMIC DNA]</scope>
    <source>
        <strain evidence="1 2">RP8</strain>
    </source>
</reference>
<name>A0ABT0HPL8_9BACT</name>
<proteinExistence type="predicted"/>
<gene>
    <name evidence="1" type="ORF">M0L20_18215</name>
</gene>
<evidence type="ECO:0000313" key="1">
    <source>
        <dbReference type="EMBL" id="MCK8493807.1"/>
    </source>
</evidence>
<evidence type="ECO:0008006" key="3">
    <source>
        <dbReference type="Google" id="ProtNLM"/>
    </source>
</evidence>
<evidence type="ECO:0000313" key="2">
    <source>
        <dbReference type="Proteomes" id="UP001202180"/>
    </source>
</evidence>
<dbReference type="EMBL" id="JALPRF010000003">
    <property type="protein sequence ID" value="MCK8493807.1"/>
    <property type="molecule type" value="Genomic_DNA"/>
</dbReference>